<reference evidence="6" key="1">
    <citation type="submission" date="2018-05" db="EMBL/GenBank/DDBJ databases">
        <authorList>
            <person name="Lanie J.A."/>
            <person name="Ng W.-L."/>
            <person name="Kazmierczak K.M."/>
            <person name="Andrzejewski T.M."/>
            <person name="Davidsen T.M."/>
            <person name="Wayne K.J."/>
            <person name="Tettelin H."/>
            <person name="Glass J.I."/>
            <person name="Rusch D."/>
            <person name="Podicherti R."/>
            <person name="Tsui H.-C.T."/>
            <person name="Winkler M.E."/>
        </authorList>
    </citation>
    <scope>NUCLEOTIDE SEQUENCE</scope>
</reference>
<keyword evidence="5" id="KW-0687">Ribonucleoprotein</keyword>
<keyword evidence="2" id="KW-0699">rRNA-binding</keyword>
<accession>A0A382Z280</accession>
<evidence type="ECO:0000256" key="2">
    <source>
        <dbReference type="ARBA" id="ARBA00022730"/>
    </source>
</evidence>
<dbReference type="PANTHER" id="PTHR33398:SF1">
    <property type="entry name" value="SMALL RIBOSOMAL SUBUNIT PROTEIN BS20C"/>
    <property type="match status" value="1"/>
</dbReference>
<dbReference type="PANTHER" id="PTHR33398">
    <property type="entry name" value="30S RIBOSOMAL PROTEIN S20"/>
    <property type="match status" value="1"/>
</dbReference>
<evidence type="ECO:0000256" key="5">
    <source>
        <dbReference type="ARBA" id="ARBA00023274"/>
    </source>
</evidence>
<keyword evidence="4" id="KW-0689">Ribosomal protein</keyword>
<evidence type="ECO:0000256" key="1">
    <source>
        <dbReference type="ARBA" id="ARBA00007634"/>
    </source>
</evidence>
<dbReference type="Gene3D" id="1.20.58.110">
    <property type="entry name" value="Ribosomal protein S20"/>
    <property type="match status" value="1"/>
</dbReference>
<dbReference type="GO" id="GO:0005829">
    <property type="term" value="C:cytosol"/>
    <property type="evidence" value="ECO:0007669"/>
    <property type="project" value="TreeGrafter"/>
</dbReference>
<dbReference type="NCBIfam" id="TIGR00029">
    <property type="entry name" value="S20"/>
    <property type="match status" value="1"/>
</dbReference>
<protein>
    <recommendedName>
        <fullName evidence="7">30S ribosomal protein S20</fullName>
    </recommendedName>
</protein>
<proteinExistence type="inferred from homology"/>
<dbReference type="GO" id="GO:0070181">
    <property type="term" value="F:small ribosomal subunit rRNA binding"/>
    <property type="evidence" value="ECO:0007669"/>
    <property type="project" value="TreeGrafter"/>
</dbReference>
<evidence type="ECO:0000256" key="4">
    <source>
        <dbReference type="ARBA" id="ARBA00022980"/>
    </source>
</evidence>
<dbReference type="AlphaFoldDB" id="A0A382Z280"/>
<dbReference type="Pfam" id="PF01649">
    <property type="entry name" value="Ribosomal_S20p"/>
    <property type="match status" value="1"/>
</dbReference>
<evidence type="ECO:0000313" key="6">
    <source>
        <dbReference type="EMBL" id="SVD89551.1"/>
    </source>
</evidence>
<dbReference type="InterPro" id="IPR036510">
    <property type="entry name" value="Ribosomal_bS20_sf"/>
</dbReference>
<organism evidence="6">
    <name type="scientific">marine metagenome</name>
    <dbReference type="NCBI Taxonomy" id="408172"/>
    <lineage>
        <taxon>unclassified sequences</taxon>
        <taxon>metagenomes</taxon>
        <taxon>ecological metagenomes</taxon>
    </lineage>
</organism>
<dbReference type="HAMAP" id="MF_00500">
    <property type="entry name" value="Ribosomal_bS20"/>
    <property type="match status" value="1"/>
</dbReference>
<dbReference type="SUPFAM" id="SSF46992">
    <property type="entry name" value="Ribosomal protein S20"/>
    <property type="match status" value="1"/>
</dbReference>
<dbReference type="InterPro" id="IPR002583">
    <property type="entry name" value="Ribosomal_bS20"/>
</dbReference>
<evidence type="ECO:0000256" key="3">
    <source>
        <dbReference type="ARBA" id="ARBA00022884"/>
    </source>
</evidence>
<comment type="similarity">
    <text evidence="1">Belongs to the bacterial ribosomal protein bS20 family.</text>
</comment>
<dbReference type="EMBL" id="UINC01180385">
    <property type="protein sequence ID" value="SVD89551.1"/>
    <property type="molecule type" value="Genomic_DNA"/>
</dbReference>
<name>A0A382Z280_9ZZZZ</name>
<evidence type="ECO:0008006" key="7">
    <source>
        <dbReference type="Google" id="ProtNLM"/>
    </source>
</evidence>
<gene>
    <name evidence="6" type="ORF">METZ01_LOCUS442405</name>
</gene>
<keyword evidence="3" id="KW-0694">RNA-binding</keyword>
<dbReference type="GO" id="GO:0006412">
    <property type="term" value="P:translation"/>
    <property type="evidence" value="ECO:0007669"/>
    <property type="project" value="InterPro"/>
</dbReference>
<dbReference type="GO" id="GO:0015935">
    <property type="term" value="C:small ribosomal subunit"/>
    <property type="evidence" value="ECO:0007669"/>
    <property type="project" value="TreeGrafter"/>
</dbReference>
<dbReference type="GO" id="GO:0003735">
    <property type="term" value="F:structural constituent of ribosome"/>
    <property type="evidence" value="ECO:0007669"/>
    <property type="project" value="InterPro"/>
</dbReference>
<sequence>MPNIKSAKKRMRLSRMANMRNRAARSRLKTAIKRVHQAESAESAESAYRRAQILLDRAATSRLLHPSTTARMKSKLARKVVAIT</sequence>